<proteinExistence type="predicted"/>
<dbReference type="GO" id="GO:0003677">
    <property type="term" value="F:DNA binding"/>
    <property type="evidence" value="ECO:0007669"/>
    <property type="project" value="InterPro"/>
</dbReference>
<dbReference type="SUPFAM" id="SSF47413">
    <property type="entry name" value="lambda repressor-like DNA-binding domains"/>
    <property type="match status" value="1"/>
</dbReference>
<reference evidence="2" key="2">
    <citation type="submission" date="2021-04" db="EMBL/GenBank/DDBJ databases">
        <authorList>
            <person name="Gilroy R."/>
        </authorList>
    </citation>
    <scope>NUCLEOTIDE SEQUENCE</scope>
    <source>
        <strain evidence="2">1719</strain>
    </source>
</reference>
<sequence>MELRISELARQRGMTIADIAKEIGISRVNLSNSINGNPTLSRLKEVAKVLNVEVSELFKPANLPQVSGYLEYRGEITKVESLDALKEFVNKIDSENIQQ</sequence>
<evidence type="ECO:0000259" key="1">
    <source>
        <dbReference type="PROSITE" id="PS50943"/>
    </source>
</evidence>
<dbReference type="EMBL" id="DXEZ01000302">
    <property type="protein sequence ID" value="HIX55478.1"/>
    <property type="molecule type" value="Genomic_DNA"/>
</dbReference>
<evidence type="ECO:0000313" key="3">
    <source>
        <dbReference type="Proteomes" id="UP000824156"/>
    </source>
</evidence>
<protein>
    <submittedName>
        <fullName evidence="2">Helix-turn-helix domain-containing protein</fullName>
    </submittedName>
</protein>
<organism evidence="2 3">
    <name type="scientific">Candidatus Sphingobacterium stercoripullorum</name>
    <dbReference type="NCBI Taxonomy" id="2838759"/>
    <lineage>
        <taxon>Bacteria</taxon>
        <taxon>Pseudomonadati</taxon>
        <taxon>Bacteroidota</taxon>
        <taxon>Sphingobacteriia</taxon>
        <taxon>Sphingobacteriales</taxon>
        <taxon>Sphingobacteriaceae</taxon>
        <taxon>Sphingobacterium</taxon>
    </lineage>
</organism>
<dbReference type="Proteomes" id="UP000824156">
    <property type="component" value="Unassembled WGS sequence"/>
</dbReference>
<accession>A0A9D2AZD4</accession>
<dbReference type="InterPro" id="IPR010982">
    <property type="entry name" value="Lambda_DNA-bd_dom_sf"/>
</dbReference>
<dbReference type="PROSITE" id="PS50943">
    <property type="entry name" value="HTH_CROC1"/>
    <property type="match status" value="1"/>
</dbReference>
<comment type="caution">
    <text evidence="2">The sequence shown here is derived from an EMBL/GenBank/DDBJ whole genome shotgun (WGS) entry which is preliminary data.</text>
</comment>
<dbReference type="Gene3D" id="1.10.260.40">
    <property type="entry name" value="lambda repressor-like DNA-binding domains"/>
    <property type="match status" value="1"/>
</dbReference>
<gene>
    <name evidence="2" type="ORF">H9853_10675</name>
</gene>
<dbReference type="AlphaFoldDB" id="A0A9D2AZD4"/>
<reference evidence="2" key="1">
    <citation type="journal article" date="2021" name="PeerJ">
        <title>Extensive microbial diversity within the chicken gut microbiome revealed by metagenomics and culture.</title>
        <authorList>
            <person name="Gilroy R."/>
            <person name="Ravi A."/>
            <person name="Getino M."/>
            <person name="Pursley I."/>
            <person name="Horton D.L."/>
            <person name="Alikhan N.F."/>
            <person name="Baker D."/>
            <person name="Gharbi K."/>
            <person name="Hall N."/>
            <person name="Watson M."/>
            <person name="Adriaenssens E.M."/>
            <person name="Foster-Nyarko E."/>
            <person name="Jarju S."/>
            <person name="Secka A."/>
            <person name="Antonio M."/>
            <person name="Oren A."/>
            <person name="Chaudhuri R.R."/>
            <person name="La Ragione R."/>
            <person name="Hildebrand F."/>
            <person name="Pallen M.J."/>
        </authorList>
    </citation>
    <scope>NUCLEOTIDE SEQUENCE</scope>
    <source>
        <strain evidence="2">1719</strain>
    </source>
</reference>
<dbReference type="SMART" id="SM00530">
    <property type="entry name" value="HTH_XRE"/>
    <property type="match status" value="1"/>
</dbReference>
<dbReference type="CDD" id="cd00093">
    <property type="entry name" value="HTH_XRE"/>
    <property type="match status" value="1"/>
</dbReference>
<name>A0A9D2AZD4_9SPHI</name>
<dbReference type="Pfam" id="PF13443">
    <property type="entry name" value="HTH_26"/>
    <property type="match status" value="1"/>
</dbReference>
<dbReference type="InterPro" id="IPR001387">
    <property type="entry name" value="Cro/C1-type_HTH"/>
</dbReference>
<feature type="domain" description="HTH cro/C1-type" evidence="1">
    <location>
        <begin position="5"/>
        <end position="57"/>
    </location>
</feature>
<evidence type="ECO:0000313" key="2">
    <source>
        <dbReference type="EMBL" id="HIX55478.1"/>
    </source>
</evidence>